<evidence type="ECO:0000256" key="4">
    <source>
        <dbReference type="ARBA" id="ARBA00023136"/>
    </source>
</evidence>
<keyword evidence="2 5" id="KW-0812">Transmembrane</keyword>
<dbReference type="GO" id="GO:0022857">
    <property type="term" value="F:transmembrane transporter activity"/>
    <property type="evidence" value="ECO:0007669"/>
    <property type="project" value="InterPro"/>
</dbReference>
<feature type="transmembrane region" description="Helical" evidence="5">
    <location>
        <begin position="372"/>
        <end position="399"/>
    </location>
</feature>
<feature type="transmembrane region" description="Helical" evidence="5">
    <location>
        <begin position="320"/>
        <end position="340"/>
    </location>
</feature>
<dbReference type="AlphaFoldDB" id="A0A8C9VIK1"/>
<protein>
    <submittedName>
        <fullName evidence="7">Solute carrier family 22 member 13-like</fullName>
    </submittedName>
</protein>
<feature type="transmembrane region" description="Helical" evidence="5">
    <location>
        <begin position="38"/>
        <end position="55"/>
    </location>
</feature>
<accession>A0A8C9VIK1</accession>
<feature type="transmembrane region" description="Helical" evidence="5">
    <location>
        <begin position="204"/>
        <end position="222"/>
    </location>
</feature>
<dbReference type="Gene3D" id="1.20.1250.20">
    <property type="entry name" value="MFS general substrate transporter like domains"/>
    <property type="match status" value="1"/>
</dbReference>
<dbReference type="KEGG" id="sfm:108921468"/>
<dbReference type="PROSITE" id="PS50850">
    <property type="entry name" value="MFS"/>
    <property type="match status" value="1"/>
</dbReference>
<keyword evidence="3 5" id="KW-1133">Transmembrane helix</keyword>
<evidence type="ECO:0000256" key="3">
    <source>
        <dbReference type="ARBA" id="ARBA00022989"/>
    </source>
</evidence>
<dbReference type="InterPro" id="IPR005828">
    <property type="entry name" value="MFS_sugar_transport-like"/>
</dbReference>
<evidence type="ECO:0000256" key="5">
    <source>
        <dbReference type="SAM" id="Phobius"/>
    </source>
</evidence>
<dbReference type="OrthoDB" id="5296287at2759"/>
<dbReference type="InterPro" id="IPR036259">
    <property type="entry name" value="MFS_trans_sf"/>
</dbReference>
<reference evidence="7" key="3">
    <citation type="submission" date="2025-09" db="UniProtKB">
        <authorList>
            <consortium name="Ensembl"/>
        </authorList>
    </citation>
    <scope>IDENTIFICATION</scope>
</reference>
<dbReference type="Pfam" id="PF00083">
    <property type="entry name" value="Sugar_tr"/>
    <property type="match status" value="1"/>
</dbReference>
<dbReference type="InterPro" id="IPR020846">
    <property type="entry name" value="MFS_dom"/>
</dbReference>
<feature type="transmembrane region" description="Helical" evidence="5">
    <location>
        <begin position="117"/>
        <end position="141"/>
    </location>
</feature>
<organism evidence="7 8">
    <name type="scientific">Scleropages formosus</name>
    <name type="common">Asian bonytongue</name>
    <name type="synonym">Osteoglossum formosum</name>
    <dbReference type="NCBI Taxonomy" id="113540"/>
    <lineage>
        <taxon>Eukaryota</taxon>
        <taxon>Metazoa</taxon>
        <taxon>Chordata</taxon>
        <taxon>Craniata</taxon>
        <taxon>Vertebrata</taxon>
        <taxon>Euteleostomi</taxon>
        <taxon>Actinopterygii</taxon>
        <taxon>Neopterygii</taxon>
        <taxon>Teleostei</taxon>
        <taxon>Osteoglossocephala</taxon>
        <taxon>Osteoglossomorpha</taxon>
        <taxon>Osteoglossiformes</taxon>
        <taxon>Osteoglossidae</taxon>
        <taxon>Scleropages</taxon>
    </lineage>
</organism>
<evidence type="ECO:0000313" key="8">
    <source>
        <dbReference type="Proteomes" id="UP000694397"/>
    </source>
</evidence>
<keyword evidence="4 5" id="KW-0472">Membrane</keyword>
<dbReference type="Proteomes" id="UP000694397">
    <property type="component" value="Chromosome 15"/>
</dbReference>
<feature type="transmembrane region" description="Helical" evidence="5">
    <location>
        <begin position="147"/>
        <end position="165"/>
    </location>
</feature>
<feature type="transmembrane region" description="Helical" evidence="5">
    <location>
        <begin position="347"/>
        <end position="366"/>
    </location>
</feature>
<comment type="subcellular location">
    <subcellularLocation>
        <location evidence="1">Membrane</location>
        <topology evidence="1">Multi-pass membrane protein</topology>
    </subcellularLocation>
</comment>
<dbReference type="SUPFAM" id="SSF103473">
    <property type="entry name" value="MFS general substrate transporter"/>
    <property type="match status" value="1"/>
</dbReference>
<gene>
    <name evidence="7" type="primary">si:dkey-190l8.2</name>
</gene>
<evidence type="ECO:0000256" key="1">
    <source>
        <dbReference type="ARBA" id="ARBA00004141"/>
    </source>
</evidence>
<evidence type="ECO:0000256" key="2">
    <source>
        <dbReference type="ARBA" id="ARBA00022692"/>
    </source>
</evidence>
<feature type="transmembrane region" description="Helical" evidence="5">
    <location>
        <begin position="90"/>
        <end position="110"/>
    </location>
</feature>
<evidence type="ECO:0000313" key="7">
    <source>
        <dbReference type="Ensembl" id="ENSSFOP00015055122.1"/>
    </source>
</evidence>
<evidence type="ECO:0000259" key="6">
    <source>
        <dbReference type="PROSITE" id="PS50850"/>
    </source>
</evidence>
<dbReference type="GeneID" id="108921468"/>
<feature type="transmembrane region" description="Helical" evidence="5">
    <location>
        <begin position="287"/>
        <end position="308"/>
    </location>
</feature>
<dbReference type="GeneTree" id="ENSGT00940000154607"/>
<keyword evidence="8" id="KW-1185">Reference proteome</keyword>
<dbReference type="GO" id="GO:0016020">
    <property type="term" value="C:membrane"/>
    <property type="evidence" value="ECO:0007669"/>
    <property type="project" value="UniProtKB-SubCell"/>
</dbReference>
<dbReference type="Ensembl" id="ENSSFOT00015059406.1">
    <property type="protein sequence ID" value="ENSSFOP00015055122.1"/>
    <property type="gene ID" value="ENSSFOG00015024515.1"/>
</dbReference>
<sequence length="519" mass="57231">MPPTPPTAALHMIIWTHRRWRAAACPCFSRMAPLQRSVCWRLSLSFVFTAFMFFVDVFTANLARCGALEGLREPNVTDSTCMEAGEPFTYGQTMFMIGLLIGSLFGGALADKYGKRVVHLGSNILQAVTALMTAFLPSAAFYLAARWIAGLTCCGINITSFSLGVEWSLPKYRTWPPALLSFSFSVGMMFLAAVAFLTSGWMQFHLAMAVPQLLCLPFYYSIPESPQWLLLNRRLEVLEEYRNRCPEDKESLDLILNSMGKEAQGSSRAEGKSEKHSFLLLFRSPTILLRLSVMSYIGLASALTYYGICYNVGSFGVNIYLAQFFSGLSEVPTLLVPLLLKRCGRRPFSMVSLLLSGTACLLSLLASKYYDIPALVMTLALMGKLCMQTTVFVSLLYGIELFPTVIRQKCVAFVNLWYRIGCILNAVLVPSGRIPLGAMICYSSGPILGAGLCRLLPETSGTPLPDTILDCEMQPGPRLKCTTCNWKQSQESTQDKGISSGRGHSVIQEECAAFSLEIP</sequence>
<feature type="domain" description="Major facilitator superfamily (MFS) profile" evidence="6">
    <location>
        <begin position="45"/>
        <end position="461"/>
    </location>
</feature>
<reference evidence="7" key="2">
    <citation type="submission" date="2025-08" db="UniProtKB">
        <authorList>
            <consortium name="Ensembl"/>
        </authorList>
    </citation>
    <scope>IDENTIFICATION</scope>
</reference>
<proteinExistence type="predicted"/>
<feature type="transmembrane region" description="Helical" evidence="5">
    <location>
        <begin position="177"/>
        <end position="198"/>
    </location>
</feature>
<name>A0A8C9VIK1_SCLFO</name>
<dbReference type="PANTHER" id="PTHR24064">
    <property type="entry name" value="SOLUTE CARRIER FAMILY 22 MEMBER"/>
    <property type="match status" value="1"/>
</dbReference>
<reference evidence="7 8" key="1">
    <citation type="submission" date="2019-04" db="EMBL/GenBank/DDBJ databases">
        <authorList>
            <consortium name="Wellcome Sanger Institute Data Sharing"/>
        </authorList>
    </citation>
    <scope>NUCLEOTIDE SEQUENCE [LARGE SCALE GENOMIC DNA]</scope>
</reference>